<keyword evidence="3" id="KW-1185">Reference proteome</keyword>
<gene>
    <name evidence="2" type="ORF">DES38_102269</name>
</gene>
<sequence>MANQDMIQTRLQLFFVTGVDADGENIIKAKAFNNIKPEATPAVLLSASQLLTSLQQYGLSEIKRNDTSLITEA</sequence>
<name>A0A2V3WEV1_9BACI</name>
<protein>
    <submittedName>
        <fullName evidence="2">Uncharacterized protein DUF1659</fullName>
    </submittedName>
</protein>
<comment type="caution">
    <text evidence="2">The sequence shown here is derived from an EMBL/GenBank/DDBJ whole genome shotgun (WGS) entry which is preliminary data.</text>
</comment>
<proteinExistence type="predicted"/>
<feature type="domain" description="DUF1659" evidence="1">
    <location>
        <begin position="3"/>
        <end position="72"/>
    </location>
</feature>
<evidence type="ECO:0000313" key="3">
    <source>
        <dbReference type="Proteomes" id="UP000247922"/>
    </source>
</evidence>
<accession>A0A2V3WEV1</accession>
<dbReference type="OrthoDB" id="48766at2"/>
<dbReference type="Proteomes" id="UP000247922">
    <property type="component" value="Unassembled WGS sequence"/>
</dbReference>
<evidence type="ECO:0000259" key="1">
    <source>
        <dbReference type="Pfam" id="PF07872"/>
    </source>
</evidence>
<dbReference type="AlphaFoldDB" id="A0A2V3WEV1"/>
<reference evidence="2 3" key="1">
    <citation type="submission" date="2018-05" db="EMBL/GenBank/DDBJ databases">
        <title>Genomic Encyclopedia of Type Strains, Phase IV (KMG-IV): sequencing the most valuable type-strain genomes for metagenomic binning, comparative biology and taxonomic classification.</title>
        <authorList>
            <person name="Goeker M."/>
        </authorList>
    </citation>
    <scope>NUCLEOTIDE SEQUENCE [LARGE SCALE GENOMIC DNA]</scope>
    <source>
        <strain evidence="2 3">DSM 22440</strain>
    </source>
</reference>
<evidence type="ECO:0000313" key="2">
    <source>
        <dbReference type="EMBL" id="PXW92685.1"/>
    </source>
</evidence>
<dbReference type="RefSeq" id="WP_110250558.1">
    <property type="nucleotide sequence ID" value="NZ_QJJR01000002.1"/>
</dbReference>
<dbReference type="Pfam" id="PF07872">
    <property type="entry name" value="DUF1659"/>
    <property type="match status" value="1"/>
</dbReference>
<organism evidence="2 3">
    <name type="scientific">Streptohalobacillus salinus</name>
    <dbReference type="NCBI Taxonomy" id="621096"/>
    <lineage>
        <taxon>Bacteria</taxon>
        <taxon>Bacillati</taxon>
        <taxon>Bacillota</taxon>
        <taxon>Bacilli</taxon>
        <taxon>Bacillales</taxon>
        <taxon>Bacillaceae</taxon>
        <taxon>Streptohalobacillus</taxon>
    </lineage>
</organism>
<dbReference type="EMBL" id="QJJR01000002">
    <property type="protein sequence ID" value="PXW92685.1"/>
    <property type="molecule type" value="Genomic_DNA"/>
</dbReference>
<dbReference type="InterPro" id="IPR012454">
    <property type="entry name" value="DUF1659"/>
</dbReference>